<dbReference type="PANTHER" id="PTHR31223">
    <property type="entry name" value="LOG FAMILY PROTEIN YJL055W"/>
    <property type="match status" value="1"/>
</dbReference>
<dbReference type="InterPro" id="IPR031100">
    <property type="entry name" value="LOG_fam"/>
</dbReference>
<evidence type="ECO:0000313" key="2">
    <source>
        <dbReference type="Proteomes" id="UP000011566"/>
    </source>
</evidence>
<name>M0LX05_9EURY</name>
<sequence>MDRLCVYCGSSPGARPAYRRAAERLGRTLADRGIGLVYGGGDVGLMGAVADATLDTGGEVHGVIPESLVDAEVAHDGLTALDVVDSMHARKQRMVDLADGFVALPGGFGTLEELTEVLTWTQLGLHDHPCGLLNVEDYYADLAAFFDHQVTEEFVSQDHRAMVIVEDDPEALLDRFAAYEAPPLKDVLESADET</sequence>
<accession>M0LX05</accession>
<proteinExistence type="predicted"/>
<dbReference type="RefSeq" id="WP_007693540.1">
    <property type="nucleotide sequence ID" value="NZ_AJRK01000045.1"/>
</dbReference>
<gene>
    <name evidence="1" type="ORF">C447_10245</name>
</gene>
<dbReference type="PATRIC" id="fig|1132509.6.peg.2313"/>
<dbReference type="Proteomes" id="UP000011566">
    <property type="component" value="Unassembled WGS sequence"/>
</dbReference>
<reference evidence="1 2" key="1">
    <citation type="journal article" date="2014" name="PLoS Genet.">
        <title>Phylogenetically driven sequencing of extremely halophilic archaea reveals strategies for static and dynamic osmo-response.</title>
        <authorList>
            <person name="Becker E.A."/>
            <person name="Seitzer P.M."/>
            <person name="Tritt A."/>
            <person name="Larsen D."/>
            <person name="Krusor M."/>
            <person name="Yao A.I."/>
            <person name="Wu D."/>
            <person name="Madern D."/>
            <person name="Eisen J.A."/>
            <person name="Darling A.E."/>
            <person name="Facciotti M.T."/>
        </authorList>
    </citation>
    <scope>NUCLEOTIDE SEQUENCE [LARGE SCALE GENOMIC DNA]</scope>
    <source>
        <strain evidence="1 2">100A6</strain>
    </source>
</reference>
<protein>
    <recommendedName>
        <fullName evidence="3">Cytokinin riboside 5'-monophosphate phosphoribohydrolase</fullName>
    </recommendedName>
</protein>
<dbReference type="OrthoDB" id="145617at2157"/>
<evidence type="ECO:0008006" key="3">
    <source>
        <dbReference type="Google" id="ProtNLM"/>
    </source>
</evidence>
<keyword evidence="2" id="KW-1185">Reference proteome</keyword>
<dbReference type="EMBL" id="AOMB01000031">
    <property type="protein sequence ID" value="EMA38102.1"/>
    <property type="molecule type" value="Genomic_DNA"/>
</dbReference>
<dbReference type="SUPFAM" id="SSF102405">
    <property type="entry name" value="MCP/YpsA-like"/>
    <property type="match status" value="1"/>
</dbReference>
<dbReference type="NCBIfam" id="TIGR00730">
    <property type="entry name" value="Rossman fold protein, TIGR00730 family"/>
    <property type="match status" value="1"/>
</dbReference>
<organism evidence="1 2">
    <name type="scientific">Halococcus hamelinensis 100A6</name>
    <dbReference type="NCBI Taxonomy" id="1132509"/>
    <lineage>
        <taxon>Archaea</taxon>
        <taxon>Methanobacteriati</taxon>
        <taxon>Methanobacteriota</taxon>
        <taxon>Stenosarchaea group</taxon>
        <taxon>Halobacteria</taxon>
        <taxon>Halobacteriales</taxon>
        <taxon>Halococcaceae</taxon>
        <taxon>Halococcus</taxon>
    </lineage>
</organism>
<dbReference type="AlphaFoldDB" id="M0LX05"/>
<dbReference type="Gene3D" id="3.40.50.450">
    <property type="match status" value="1"/>
</dbReference>
<comment type="caution">
    <text evidence="1">The sequence shown here is derived from an EMBL/GenBank/DDBJ whole genome shotgun (WGS) entry which is preliminary data.</text>
</comment>
<dbReference type="GO" id="GO:0016799">
    <property type="term" value="F:hydrolase activity, hydrolyzing N-glycosyl compounds"/>
    <property type="evidence" value="ECO:0007669"/>
    <property type="project" value="TreeGrafter"/>
</dbReference>
<evidence type="ECO:0000313" key="1">
    <source>
        <dbReference type="EMBL" id="EMA38102.1"/>
    </source>
</evidence>
<dbReference type="Pfam" id="PF03641">
    <property type="entry name" value="Lysine_decarbox"/>
    <property type="match status" value="1"/>
</dbReference>
<dbReference type="GO" id="GO:0009691">
    <property type="term" value="P:cytokinin biosynthetic process"/>
    <property type="evidence" value="ECO:0007669"/>
    <property type="project" value="InterPro"/>
</dbReference>
<dbReference type="eggNOG" id="arCOG02431">
    <property type="taxonomic scope" value="Archaea"/>
</dbReference>
<dbReference type="InterPro" id="IPR005269">
    <property type="entry name" value="LOG"/>
</dbReference>
<dbReference type="PANTHER" id="PTHR31223:SF70">
    <property type="entry name" value="LOG FAMILY PROTEIN YJL055W"/>
    <property type="match status" value="1"/>
</dbReference>
<dbReference type="GO" id="GO:0005829">
    <property type="term" value="C:cytosol"/>
    <property type="evidence" value="ECO:0007669"/>
    <property type="project" value="TreeGrafter"/>
</dbReference>